<comment type="similarity">
    <text evidence="1">Belongs to the short-chain dehydrogenases/reductases (SDR) family.</text>
</comment>
<proteinExistence type="inferred from homology"/>
<gene>
    <name evidence="3" type="ORF">C2E16_17035</name>
</gene>
<reference evidence="3 4" key="1">
    <citation type="submission" date="2018-01" db="EMBL/GenBank/DDBJ databases">
        <title>Complete and assembled Genome of Pantoea calida DSM22759T.</title>
        <authorList>
            <person name="Stevens M.J.A."/>
            <person name="Zurfluh K."/>
            <person name="Stephan R."/>
        </authorList>
    </citation>
    <scope>NUCLEOTIDE SEQUENCE [LARGE SCALE GENOMIC DNA]</scope>
    <source>
        <strain evidence="3 4">DSM 22759</strain>
    </source>
</reference>
<dbReference type="PRINTS" id="PR00081">
    <property type="entry name" value="GDHRDH"/>
</dbReference>
<dbReference type="InterPro" id="IPR036291">
    <property type="entry name" value="NAD(P)-bd_dom_sf"/>
</dbReference>
<dbReference type="InterPro" id="IPR020904">
    <property type="entry name" value="Sc_DH/Rdtase_CS"/>
</dbReference>
<dbReference type="GeneID" id="84632596"/>
<dbReference type="Proteomes" id="UP000237673">
    <property type="component" value="Chromosome"/>
</dbReference>
<accession>A0ABN5HCS1</accession>
<dbReference type="PANTHER" id="PTHR24321:SF8">
    <property type="entry name" value="ESTRADIOL 17-BETA-DEHYDROGENASE 8-RELATED"/>
    <property type="match status" value="1"/>
</dbReference>
<dbReference type="Pfam" id="PF13561">
    <property type="entry name" value="adh_short_C2"/>
    <property type="match status" value="1"/>
</dbReference>
<keyword evidence="4" id="KW-1185">Reference proteome</keyword>
<dbReference type="PRINTS" id="PR00080">
    <property type="entry name" value="SDRFAMILY"/>
</dbReference>
<dbReference type="NCBIfam" id="NF005559">
    <property type="entry name" value="PRK07231.1"/>
    <property type="match status" value="1"/>
</dbReference>
<dbReference type="RefSeq" id="WP_084970507.1">
    <property type="nucleotide sequence ID" value="NZ_CP026378.1"/>
</dbReference>
<protein>
    <submittedName>
        <fullName evidence="3">3-oxoacyl-ACP reductase</fullName>
    </submittedName>
</protein>
<evidence type="ECO:0000256" key="2">
    <source>
        <dbReference type="ARBA" id="ARBA00023002"/>
    </source>
</evidence>
<dbReference type="SUPFAM" id="SSF51735">
    <property type="entry name" value="NAD(P)-binding Rossmann-fold domains"/>
    <property type="match status" value="1"/>
</dbReference>
<evidence type="ECO:0000256" key="1">
    <source>
        <dbReference type="ARBA" id="ARBA00006484"/>
    </source>
</evidence>
<dbReference type="InterPro" id="IPR002347">
    <property type="entry name" value="SDR_fam"/>
</dbReference>
<name>A0ABN5HCS1_9GAMM</name>
<keyword evidence="2" id="KW-0560">Oxidoreductase</keyword>
<evidence type="ECO:0000313" key="3">
    <source>
        <dbReference type="EMBL" id="AUY26434.1"/>
    </source>
</evidence>
<organism evidence="3 4">
    <name type="scientific">Mixta calida</name>
    <dbReference type="NCBI Taxonomy" id="665913"/>
    <lineage>
        <taxon>Bacteria</taxon>
        <taxon>Pseudomonadati</taxon>
        <taxon>Pseudomonadota</taxon>
        <taxon>Gammaproteobacteria</taxon>
        <taxon>Enterobacterales</taxon>
        <taxon>Erwiniaceae</taxon>
        <taxon>Mixta</taxon>
    </lineage>
</organism>
<evidence type="ECO:0000313" key="4">
    <source>
        <dbReference type="Proteomes" id="UP000237673"/>
    </source>
</evidence>
<dbReference type="Gene3D" id="3.40.50.720">
    <property type="entry name" value="NAD(P)-binding Rossmann-like Domain"/>
    <property type="match status" value="1"/>
</dbReference>
<dbReference type="PROSITE" id="PS00061">
    <property type="entry name" value="ADH_SHORT"/>
    <property type="match status" value="1"/>
</dbReference>
<dbReference type="EMBL" id="CP026378">
    <property type="protein sequence ID" value="AUY26434.1"/>
    <property type="molecule type" value="Genomic_DNA"/>
</dbReference>
<dbReference type="PANTHER" id="PTHR24321">
    <property type="entry name" value="DEHYDROGENASES, SHORT CHAIN"/>
    <property type="match status" value="1"/>
</dbReference>
<sequence length="250" mass="25890">MIKKFANKVAIVTGAGSGIGASIAHQLGAKGASVVVADRNEANAARVAMEIVQNGGIAVPVYQDVSDARSVEASVAFTLEQFGALHLAVNNAGIGGGNSPLANYSLDDWHNVIAVNLNGVFYSMKYQLPALLRSGGGSIVNVASILGTVSRANFSGYVAAKHGLIGLTRTAALEYAAQGVRINAIGPGYIDTPLLSPLTKLQYHRLVGEHPVGRLGRPEEVASLALFLLSDDASFITGSFQLVDGGYTAQ</sequence>